<evidence type="ECO:0000313" key="1">
    <source>
        <dbReference type="EMBL" id="CAK9061060.1"/>
    </source>
</evidence>
<dbReference type="Proteomes" id="UP001642484">
    <property type="component" value="Unassembled WGS sequence"/>
</dbReference>
<keyword evidence="2" id="KW-1185">Reference proteome</keyword>
<protein>
    <submittedName>
        <fullName evidence="1">Uncharacterized protein</fullName>
    </submittedName>
</protein>
<evidence type="ECO:0000313" key="2">
    <source>
        <dbReference type="Proteomes" id="UP001642484"/>
    </source>
</evidence>
<sequence length="263" mass="29650">MLQDGLPKLREDVDSQKSVNSRDVLGVPTWLSMTWPLLCPLVAMCVYGPTIRHSPTMMLTIFVAMALPRNSRLGGRMIKKAMAPPMATETLEGFSNFSKKARWHLQRRRLYVKWAADRVDKELHCAWRSVLPLSPRQEIAQAVGGESRGLLCYHAAASAGFLLPPEVVSCSYLPEPGLRAHCVRLLREQWESEARHLASIPEDGECGQLFWRMSGCAMCVSKTKRYIILCSLMELRCLRILDCSALEEGARSAWWGFDIGLEE</sequence>
<gene>
    <name evidence="1" type="ORF">CCMP2556_LOCUS30031</name>
</gene>
<proteinExistence type="predicted"/>
<reference evidence="1 2" key="1">
    <citation type="submission" date="2024-02" db="EMBL/GenBank/DDBJ databases">
        <authorList>
            <person name="Chen Y."/>
            <person name="Shah S."/>
            <person name="Dougan E. K."/>
            <person name="Thang M."/>
            <person name="Chan C."/>
        </authorList>
    </citation>
    <scope>NUCLEOTIDE SEQUENCE [LARGE SCALE GENOMIC DNA]</scope>
</reference>
<accession>A0ABP0NBC0</accession>
<organism evidence="1 2">
    <name type="scientific">Durusdinium trenchii</name>
    <dbReference type="NCBI Taxonomy" id="1381693"/>
    <lineage>
        <taxon>Eukaryota</taxon>
        <taxon>Sar</taxon>
        <taxon>Alveolata</taxon>
        <taxon>Dinophyceae</taxon>
        <taxon>Suessiales</taxon>
        <taxon>Symbiodiniaceae</taxon>
        <taxon>Durusdinium</taxon>
    </lineage>
</organism>
<comment type="caution">
    <text evidence="1">The sequence shown here is derived from an EMBL/GenBank/DDBJ whole genome shotgun (WGS) entry which is preliminary data.</text>
</comment>
<name>A0ABP0NBC0_9DINO</name>
<dbReference type="EMBL" id="CAXAMN010021584">
    <property type="protein sequence ID" value="CAK9061060.1"/>
    <property type="molecule type" value="Genomic_DNA"/>
</dbReference>